<reference evidence="2" key="1">
    <citation type="submission" date="2023-07" db="EMBL/GenBank/DDBJ databases">
        <title>Brevundimonas soil sp. nov., isolated from the soil of chemical plant.</title>
        <authorList>
            <person name="Wu N."/>
        </authorList>
    </citation>
    <scope>NUCLEOTIDE SEQUENCE</scope>
    <source>
        <strain evidence="2">XZ-24</strain>
    </source>
</reference>
<gene>
    <name evidence="2" type="ORF">Q0812_11885</name>
</gene>
<dbReference type="PANTHER" id="PTHR30619:SF1">
    <property type="entry name" value="RECOMBINATION PROTEIN 2"/>
    <property type="match status" value="1"/>
</dbReference>
<evidence type="ECO:0000313" key="3">
    <source>
        <dbReference type="Proteomes" id="UP001169063"/>
    </source>
</evidence>
<feature type="domain" description="Metallo-beta-lactamase" evidence="1">
    <location>
        <begin position="35"/>
        <end position="91"/>
    </location>
</feature>
<keyword evidence="3" id="KW-1185">Reference proteome</keyword>
<dbReference type="Pfam" id="PF00753">
    <property type="entry name" value="Lactamase_B"/>
    <property type="match status" value="1"/>
</dbReference>
<protein>
    <submittedName>
        <fullName evidence="2">MBL fold metallo-hydrolase</fullName>
    </submittedName>
</protein>
<dbReference type="RefSeq" id="WP_302110557.1">
    <property type="nucleotide sequence ID" value="NZ_JAUKTR010000005.1"/>
</dbReference>
<dbReference type="InterPro" id="IPR001279">
    <property type="entry name" value="Metallo-B-lactamas"/>
</dbReference>
<dbReference type="EMBL" id="JAUKTR010000005">
    <property type="protein sequence ID" value="MDO1560127.1"/>
    <property type="molecule type" value="Genomic_DNA"/>
</dbReference>
<sequence>MADFFEIDILPVETKKSGDALALRYRLDGLTWVHVVDGGYQSTGPAVVEHIAKYYDGATYIDNVVVTHPDGDHAGGLRTVLEECEVGTLWMLRPWLYAAEIIDRFTRFSSVENLERRLREVYPNLVALEEIAIRKGIPIEDPFQGTTIGHFHVLAPTKARYLDLVVASERTPESVKEAEETALTKVGSFFEATAARLVNLVKAAWGEESFSTQETSAENEMSVVQYAELLGERIVLTGDAGRAGLAEAADYAPLVGLQLPGVDRFQVPHHASRRNVSTELLDRWLGPRLATQPARGEEKFTAFISSALEDPDHPRDSVVRALIHRGARVIATEGVGKRTGHNAPRRDGWVAATPLAYPEANEE</sequence>
<evidence type="ECO:0000313" key="2">
    <source>
        <dbReference type="EMBL" id="MDO1560127.1"/>
    </source>
</evidence>
<dbReference type="InterPro" id="IPR036866">
    <property type="entry name" value="RibonucZ/Hydroxyglut_hydro"/>
</dbReference>
<dbReference type="SUPFAM" id="SSF56281">
    <property type="entry name" value="Metallo-hydrolase/oxidoreductase"/>
    <property type="match status" value="1"/>
</dbReference>
<name>A0ABT8SNG9_9CAUL</name>
<dbReference type="InterPro" id="IPR052159">
    <property type="entry name" value="Competence_DNA_uptake"/>
</dbReference>
<accession>A0ABT8SNG9</accession>
<organism evidence="2 3">
    <name type="scientific">Peiella sedimenti</name>
    <dbReference type="NCBI Taxonomy" id="3061083"/>
    <lineage>
        <taxon>Bacteria</taxon>
        <taxon>Pseudomonadati</taxon>
        <taxon>Pseudomonadota</taxon>
        <taxon>Alphaproteobacteria</taxon>
        <taxon>Caulobacterales</taxon>
        <taxon>Caulobacteraceae</taxon>
        <taxon>Peiella</taxon>
    </lineage>
</organism>
<proteinExistence type="predicted"/>
<evidence type="ECO:0000259" key="1">
    <source>
        <dbReference type="Pfam" id="PF00753"/>
    </source>
</evidence>
<comment type="caution">
    <text evidence="2">The sequence shown here is derived from an EMBL/GenBank/DDBJ whole genome shotgun (WGS) entry which is preliminary data.</text>
</comment>
<dbReference type="Proteomes" id="UP001169063">
    <property type="component" value="Unassembled WGS sequence"/>
</dbReference>
<dbReference type="Gene3D" id="3.60.15.10">
    <property type="entry name" value="Ribonuclease Z/Hydroxyacylglutathione hydrolase-like"/>
    <property type="match status" value="1"/>
</dbReference>
<dbReference type="PANTHER" id="PTHR30619">
    <property type="entry name" value="DNA INTERNALIZATION/COMPETENCE PROTEIN COMEC/REC2"/>
    <property type="match status" value="1"/>
</dbReference>